<organism evidence="4 5">
    <name type="scientific">Catenisphaera adipataccumulans</name>
    <dbReference type="NCBI Taxonomy" id="700500"/>
    <lineage>
        <taxon>Bacteria</taxon>
        <taxon>Bacillati</taxon>
        <taxon>Bacillota</taxon>
        <taxon>Erysipelotrichia</taxon>
        <taxon>Erysipelotrichales</taxon>
        <taxon>Erysipelotrichaceae</taxon>
        <taxon>Catenisphaera</taxon>
    </lineage>
</organism>
<name>A0A7W8CYZ8_9FIRM</name>
<dbReference type="InterPro" id="IPR037171">
    <property type="entry name" value="NagB/RpiA_transferase-like"/>
</dbReference>
<keyword evidence="2" id="KW-0804">Transcription</keyword>
<dbReference type="InterPro" id="IPR036390">
    <property type="entry name" value="WH_DNA-bd_sf"/>
</dbReference>
<dbReference type="PROSITE" id="PS51000">
    <property type="entry name" value="HTH_DEOR_2"/>
    <property type="match status" value="1"/>
</dbReference>
<dbReference type="InterPro" id="IPR036388">
    <property type="entry name" value="WH-like_DNA-bd_sf"/>
</dbReference>
<evidence type="ECO:0000313" key="5">
    <source>
        <dbReference type="Proteomes" id="UP000539953"/>
    </source>
</evidence>
<dbReference type="AlphaFoldDB" id="A0A7W8CYZ8"/>
<dbReference type="InterPro" id="IPR050313">
    <property type="entry name" value="Carb_Metab_HTH_regulators"/>
</dbReference>
<evidence type="ECO:0000313" key="4">
    <source>
        <dbReference type="EMBL" id="MBB5182555.1"/>
    </source>
</evidence>
<dbReference type="PANTHER" id="PTHR30363:SF44">
    <property type="entry name" value="AGA OPERON TRANSCRIPTIONAL REPRESSOR-RELATED"/>
    <property type="match status" value="1"/>
</dbReference>
<sequence length="257" mass="29387">MLARERQNAIVDEVNANGSVLVKELAEKYQVTEDSIRKDLTLLQKKGLLKKTYGGAVKVRAKMHDLYVSQRIGKNTPDKQAIAREAMKVIEKGDMVFLDSSTANIELARLLIESGKDVTVVTNMIEIMLMYTSVEHQRFLLIGGMLNDENDAFVGDYTDHQLMSFHFDKTFIGTVGVDLERNAVYTHNVQSAMTKLIVMQNSEKNYIMLETRKLNLSGNYKIASVDAFDGAFMEKEPEDWAHKQMDHYSIEWHYEHQ</sequence>
<dbReference type="Gene3D" id="1.10.10.10">
    <property type="entry name" value="Winged helix-like DNA-binding domain superfamily/Winged helix DNA-binding domain"/>
    <property type="match status" value="1"/>
</dbReference>
<evidence type="ECO:0000256" key="1">
    <source>
        <dbReference type="ARBA" id="ARBA00023015"/>
    </source>
</evidence>
<dbReference type="InterPro" id="IPR001034">
    <property type="entry name" value="DeoR_HTH"/>
</dbReference>
<dbReference type="SMART" id="SM00420">
    <property type="entry name" value="HTH_DEOR"/>
    <property type="match status" value="1"/>
</dbReference>
<feature type="domain" description="HTH deoR-type" evidence="3">
    <location>
        <begin position="3"/>
        <end position="58"/>
    </location>
</feature>
<dbReference type="GO" id="GO:0003700">
    <property type="term" value="F:DNA-binding transcription factor activity"/>
    <property type="evidence" value="ECO:0007669"/>
    <property type="project" value="InterPro"/>
</dbReference>
<evidence type="ECO:0000256" key="2">
    <source>
        <dbReference type="ARBA" id="ARBA00023163"/>
    </source>
</evidence>
<dbReference type="Pfam" id="PF00455">
    <property type="entry name" value="DeoRC"/>
    <property type="match status" value="1"/>
</dbReference>
<dbReference type="PRINTS" id="PR00037">
    <property type="entry name" value="HTHLACR"/>
</dbReference>
<keyword evidence="1" id="KW-0805">Transcription regulation</keyword>
<dbReference type="SUPFAM" id="SSF100950">
    <property type="entry name" value="NagB/RpiA/CoA transferase-like"/>
    <property type="match status" value="1"/>
</dbReference>
<keyword evidence="5" id="KW-1185">Reference proteome</keyword>
<dbReference type="SUPFAM" id="SSF46785">
    <property type="entry name" value="Winged helix' DNA-binding domain"/>
    <property type="match status" value="1"/>
</dbReference>
<dbReference type="PANTHER" id="PTHR30363">
    <property type="entry name" value="HTH-TYPE TRANSCRIPTIONAL REGULATOR SRLR-RELATED"/>
    <property type="match status" value="1"/>
</dbReference>
<protein>
    <submittedName>
        <fullName evidence="4">DeoR family glycerol-3-phosphate regulon repressor</fullName>
    </submittedName>
</protein>
<reference evidence="4 5" key="1">
    <citation type="submission" date="2020-08" db="EMBL/GenBank/DDBJ databases">
        <title>Genomic Encyclopedia of Type Strains, Phase IV (KMG-IV): sequencing the most valuable type-strain genomes for metagenomic binning, comparative biology and taxonomic classification.</title>
        <authorList>
            <person name="Goeker M."/>
        </authorList>
    </citation>
    <scope>NUCLEOTIDE SEQUENCE [LARGE SCALE GENOMIC DNA]</scope>
    <source>
        <strain evidence="4 5">DSM 25799</strain>
    </source>
</reference>
<gene>
    <name evidence="4" type="ORF">HNQ47_000574</name>
</gene>
<dbReference type="Pfam" id="PF08220">
    <property type="entry name" value="HTH_DeoR"/>
    <property type="match status" value="1"/>
</dbReference>
<proteinExistence type="predicted"/>
<comment type="caution">
    <text evidence="4">The sequence shown here is derived from an EMBL/GenBank/DDBJ whole genome shotgun (WGS) entry which is preliminary data.</text>
</comment>
<evidence type="ECO:0000259" key="3">
    <source>
        <dbReference type="PROSITE" id="PS51000"/>
    </source>
</evidence>
<dbReference type="EMBL" id="JACHHK010000002">
    <property type="protein sequence ID" value="MBB5182555.1"/>
    <property type="molecule type" value="Genomic_DNA"/>
</dbReference>
<dbReference type="Proteomes" id="UP000539953">
    <property type="component" value="Unassembled WGS sequence"/>
</dbReference>
<dbReference type="SMART" id="SM01134">
    <property type="entry name" value="DeoRC"/>
    <property type="match status" value="1"/>
</dbReference>
<dbReference type="InterPro" id="IPR014036">
    <property type="entry name" value="DeoR-like_C"/>
</dbReference>
<dbReference type="RefSeq" id="WP_183327343.1">
    <property type="nucleotide sequence ID" value="NZ_JACHHK010000002.1"/>
</dbReference>
<accession>A0A7W8CYZ8</accession>
<dbReference type="Gene3D" id="3.40.50.1360">
    <property type="match status" value="1"/>
</dbReference>